<evidence type="ECO:0000313" key="2">
    <source>
        <dbReference type="Proteomes" id="UP000222542"/>
    </source>
</evidence>
<dbReference type="Proteomes" id="UP000222542">
    <property type="component" value="Unassembled WGS sequence"/>
</dbReference>
<sequence>MFRELNKVEFDEGEKVVGVTSEEETAKCNTNDSHSPQTPLHVHSTCCALRRNSKDNSMPIAEAEIDDPEKELKPGVDILRAVDEIFYETYDKFVHSCVNNGFYWVCCSTFERISKILVAEAEAATFEVAERNTGANHQNNISTKSFNVADI</sequence>
<accession>A0A2G2ZVE0</accession>
<dbReference type="AlphaFoldDB" id="A0A2G2ZVE0"/>
<keyword evidence="2" id="KW-1185">Reference proteome</keyword>
<reference evidence="1 2" key="1">
    <citation type="journal article" date="2014" name="Nat. Genet.">
        <title>Genome sequence of the hot pepper provides insights into the evolution of pungency in Capsicum species.</title>
        <authorList>
            <person name="Kim S."/>
            <person name="Park M."/>
            <person name="Yeom S.I."/>
            <person name="Kim Y.M."/>
            <person name="Lee J.M."/>
            <person name="Lee H.A."/>
            <person name="Seo E."/>
            <person name="Choi J."/>
            <person name="Cheong K."/>
            <person name="Kim K.T."/>
            <person name="Jung K."/>
            <person name="Lee G.W."/>
            <person name="Oh S.K."/>
            <person name="Bae C."/>
            <person name="Kim S.B."/>
            <person name="Lee H.Y."/>
            <person name="Kim S.Y."/>
            <person name="Kim M.S."/>
            <person name="Kang B.C."/>
            <person name="Jo Y.D."/>
            <person name="Yang H.B."/>
            <person name="Jeong H.J."/>
            <person name="Kang W.H."/>
            <person name="Kwon J.K."/>
            <person name="Shin C."/>
            <person name="Lim J.Y."/>
            <person name="Park J.H."/>
            <person name="Huh J.H."/>
            <person name="Kim J.S."/>
            <person name="Kim B.D."/>
            <person name="Cohen O."/>
            <person name="Paran I."/>
            <person name="Suh M.C."/>
            <person name="Lee S.B."/>
            <person name="Kim Y.K."/>
            <person name="Shin Y."/>
            <person name="Noh S.J."/>
            <person name="Park J."/>
            <person name="Seo Y.S."/>
            <person name="Kwon S.Y."/>
            <person name="Kim H.A."/>
            <person name="Park J.M."/>
            <person name="Kim H.J."/>
            <person name="Choi S.B."/>
            <person name="Bosland P.W."/>
            <person name="Reeves G."/>
            <person name="Jo S.H."/>
            <person name="Lee B.W."/>
            <person name="Cho H.T."/>
            <person name="Choi H.S."/>
            <person name="Lee M.S."/>
            <person name="Yu Y."/>
            <person name="Do Choi Y."/>
            <person name="Park B.S."/>
            <person name="van Deynze A."/>
            <person name="Ashrafi H."/>
            <person name="Hill T."/>
            <person name="Kim W.T."/>
            <person name="Pai H.S."/>
            <person name="Ahn H.K."/>
            <person name="Yeam I."/>
            <person name="Giovannoni J.J."/>
            <person name="Rose J.K."/>
            <person name="Sorensen I."/>
            <person name="Lee S.J."/>
            <person name="Kim R.W."/>
            <person name="Choi I.Y."/>
            <person name="Choi B.S."/>
            <person name="Lim J.S."/>
            <person name="Lee Y.H."/>
            <person name="Choi D."/>
        </authorList>
    </citation>
    <scope>NUCLEOTIDE SEQUENCE [LARGE SCALE GENOMIC DNA]</scope>
    <source>
        <strain evidence="2">cv. CM334</strain>
    </source>
</reference>
<protein>
    <submittedName>
        <fullName evidence="1">Uncharacterized protein</fullName>
    </submittedName>
</protein>
<dbReference type="EMBL" id="AYRZ02000003">
    <property type="protein sequence ID" value="PHT85949.1"/>
    <property type="molecule type" value="Genomic_DNA"/>
</dbReference>
<reference evidence="1 2" key="2">
    <citation type="journal article" date="2017" name="Genome Biol.">
        <title>New reference genome sequences of hot pepper reveal the massive evolution of plant disease-resistance genes by retroduplication.</title>
        <authorList>
            <person name="Kim S."/>
            <person name="Park J."/>
            <person name="Yeom S.I."/>
            <person name="Kim Y.M."/>
            <person name="Seo E."/>
            <person name="Kim K.T."/>
            <person name="Kim M.S."/>
            <person name="Lee J.M."/>
            <person name="Cheong K."/>
            <person name="Shin H.S."/>
            <person name="Kim S.B."/>
            <person name="Han K."/>
            <person name="Lee J."/>
            <person name="Park M."/>
            <person name="Lee H.A."/>
            <person name="Lee H.Y."/>
            <person name="Lee Y."/>
            <person name="Oh S."/>
            <person name="Lee J.H."/>
            <person name="Choi E."/>
            <person name="Choi E."/>
            <person name="Lee S.E."/>
            <person name="Jeon J."/>
            <person name="Kim H."/>
            <person name="Choi G."/>
            <person name="Song H."/>
            <person name="Lee J."/>
            <person name="Lee S.C."/>
            <person name="Kwon J.K."/>
            <person name="Lee H.Y."/>
            <person name="Koo N."/>
            <person name="Hong Y."/>
            <person name="Kim R.W."/>
            <person name="Kang W.H."/>
            <person name="Huh J.H."/>
            <person name="Kang B.C."/>
            <person name="Yang T.J."/>
            <person name="Lee Y.H."/>
            <person name="Bennetzen J.L."/>
            <person name="Choi D."/>
        </authorList>
    </citation>
    <scope>NUCLEOTIDE SEQUENCE [LARGE SCALE GENOMIC DNA]</scope>
    <source>
        <strain evidence="2">cv. CM334</strain>
    </source>
</reference>
<proteinExistence type="predicted"/>
<evidence type="ECO:0000313" key="1">
    <source>
        <dbReference type="EMBL" id="PHT85949.1"/>
    </source>
</evidence>
<dbReference type="Gramene" id="PHT85949">
    <property type="protein sequence ID" value="PHT85949"/>
    <property type="gene ID" value="T459_08055"/>
</dbReference>
<gene>
    <name evidence="1" type="ORF">T459_08055</name>
</gene>
<organism evidence="1 2">
    <name type="scientific">Capsicum annuum</name>
    <name type="common">Capsicum pepper</name>
    <dbReference type="NCBI Taxonomy" id="4072"/>
    <lineage>
        <taxon>Eukaryota</taxon>
        <taxon>Viridiplantae</taxon>
        <taxon>Streptophyta</taxon>
        <taxon>Embryophyta</taxon>
        <taxon>Tracheophyta</taxon>
        <taxon>Spermatophyta</taxon>
        <taxon>Magnoliopsida</taxon>
        <taxon>eudicotyledons</taxon>
        <taxon>Gunneridae</taxon>
        <taxon>Pentapetalae</taxon>
        <taxon>asterids</taxon>
        <taxon>lamiids</taxon>
        <taxon>Solanales</taxon>
        <taxon>Solanaceae</taxon>
        <taxon>Solanoideae</taxon>
        <taxon>Capsiceae</taxon>
        <taxon>Capsicum</taxon>
    </lineage>
</organism>
<comment type="caution">
    <text evidence="1">The sequence shown here is derived from an EMBL/GenBank/DDBJ whole genome shotgun (WGS) entry which is preliminary data.</text>
</comment>
<name>A0A2G2ZVE0_CAPAN</name>
<dbReference type="STRING" id="4072.A0A2G2ZVE0"/>